<dbReference type="Proteomes" id="UP000272015">
    <property type="component" value="Unassembled WGS sequence"/>
</dbReference>
<dbReference type="InterPro" id="IPR056003">
    <property type="entry name" value="CT398_CC_hairpin"/>
</dbReference>
<feature type="domain" description="C4-type zinc ribbon" evidence="2">
    <location>
        <begin position="203"/>
        <end position="237"/>
    </location>
</feature>
<dbReference type="EMBL" id="QZVS01000088">
    <property type="protein sequence ID" value="RJT87699.1"/>
    <property type="molecule type" value="Genomic_DNA"/>
</dbReference>
<sequence length="245" mass="26999">MKASPLEQKELLRLQAADIKVVQLTHQTTALPEIAVLKNLGVTLDATKMTLAARSGERDDVRTELRRIESDVDVVEKRIQRDTERAQATSSVKDVQALELELTALRKRLLDLEEIEIAVMERLEEHDASVATVETERDALLAQITETEAVRDAQLVDVHRQLGELVRDRETVAASIPAELAALYEKRRITGHGNAAALLRARTCSGCTMTLTGSDLAEVRQAPVDEVVFCPDCGAILVRTEESGI</sequence>
<evidence type="ECO:0000256" key="1">
    <source>
        <dbReference type="SAM" id="Coils"/>
    </source>
</evidence>
<dbReference type="OrthoDB" id="9784388at2"/>
<gene>
    <name evidence="4" type="ORF">D6T64_13980</name>
</gene>
<evidence type="ECO:0000259" key="3">
    <source>
        <dbReference type="Pfam" id="PF24481"/>
    </source>
</evidence>
<accession>A0A3A5MIF6</accession>
<dbReference type="PANTHER" id="PTHR39082:SF1">
    <property type="entry name" value="SCAVENGER RECEPTOR CLASS A MEMBER 3"/>
    <property type="match status" value="1"/>
</dbReference>
<dbReference type="Pfam" id="PF24481">
    <property type="entry name" value="CT398_CC"/>
    <property type="match status" value="1"/>
</dbReference>
<dbReference type="Pfam" id="PF02591">
    <property type="entry name" value="Zn_ribbon_9"/>
    <property type="match status" value="1"/>
</dbReference>
<feature type="coiled-coil region" evidence="1">
    <location>
        <begin position="58"/>
        <end position="115"/>
    </location>
</feature>
<keyword evidence="5" id="KW-1185">Reference proteome</keyword>
<dbReference type="InterPro" id="IPR052376">
    <property type="entry name" value="Oxidative_Scav/Glycosyltrans"/>
</dbReference>
<organism evidence="4 5">
    <name type="scientific">Cryobacterium melibiosiphilum</name>
    <dbReference type="NCBI Taxonomy" id="995039"/>
    <lineage>
        <taxon>Bacteria</taxon>
        <taxon>Bacillati</taxon>
        <taxon>Actinomycetota</taxon>
        <taxon>Actinomycetes</taxon>
        <taxon>Micrococcales</taxon>
        <taxon>Microbacteriaceae</taxon>
        <taxon>Cryobacterium</taxon>
    </lineage>
</organism>
<dbReference type="PANTHER" id="PTHR39082">
    <property type="entry name" value="PHOSPHOLIPASE C-BETA-2-RELATED"/>
    <property type="match status" value="1"/>
</dbReference>
<reference evidence="4 5" key="1">
    <citation type="submission" date="2018-09" db="EMBL/GenBank/DDBJ databases">
        <title>Novel species of Cryobacterium.</title>
        <authorList>
            <person name="Liu Q."/>
            <person name="Xin Y.-H."/>
        </authorList>
    </citation>
    <scope>NUCLEOTIDE SEQUENCE [LARGE SCALE GENOMIC DNA]</scope>
    <source>
        <strain evidence="4 5">Hh39</strain>
    </source>
</reference>
<feature type="domain" description="CT398-like coiled coil hairpin" evidence="3">
    <location>
        <begin position="14"/>
        <end position="188"/>
    </location>
</feature>
<comment type="caution">
    <text evidence="4">The sequence shown here is derived from an EMBL/GenBank/DDBJ whole genome shotgun (WGS) entry which is preliminary data.</text>
</comment>
<dbReference type="InterPro" id="IPR003743">
    <property type="entry name" value="Zf-RING_7"/>
</dbReference>
<proteinExistence type="predicted"/>
<dbReference type="Gene3D" id="1.10.287.1490">
    <property type="match status" value="1"/>
</dbReference>
<keyword evidence="1" id="KW-0175">Coiled coil</keyword>
<dbReference type="RefSeq" id="WP_119975290.1">
    <property type="nucleotide sequence ID" value="NZ_JBHSQA010000013.1"/>
</dbReference>
<evidence type="ECO:0000313" key="4">
    <source>
        <dbReference type="EMBL" id="RJT87699.1"/>
    </source>
</evidence>
<evidence type="ECO:0000313" key="5">
    <source>
        <dbReference type="Proteomes" id="UP000272015"/>
    </source>
</evidence>
<name>A0A3A5MIF6_9MICO</name>
<protein>
    <submittedName>
        <fullName evidence="4">Uncharacterized protein</fullName>
    </submittedName>
</protein>
<evidence type="ECO:0000259" key="2">
    <source>
        <dbReference type="Pfam" id="PF02591"/>
    </source>
</evidence>
<dbReference type="AlphaFoldDB" id="A0A3A5MIF6"/>